<feature type="transmembrane region" description="Helical" evidence="9">
    <location>
        <begin position="97"/>
        <end position="113"/>
    </location>
</feature>
<feature type="transmembrane region" description="Helical" evidence="9">
    <location>
        <begin position="64"/>
        <end position="85"/>
    </location>
</feature>
<comment type="similarity">
    <text evidence="2">Belongs to the SLC35F solute transporter family.</text>
</comment>
<dbReference type="GO" id="GO:0016020">
    <property type="term" value="C:membrane"/>
    <property type="evidence" value="ECO:0007669"/>
    <property type="project" value="UniProtKB-SubCell"/>
</dbReference>
<keyword evidence="11" id="KW-1185">Reference proteome</keyword>
<feature type="transmembrane region" description="Helical" evidence="9">
    <location>
        <begin position="274"/>
        <end position="293"/>
    </location>
</feature>
<keyword evidence="3" id="KW-0813">Transport</keyword>
<sequence length="430" mass="47926">MMVLEDDEKTLLKHDALQTQDALQAREAVLDVKEKSALFSSIEQSTESNGNCCQNKMLLLKTIVSGQILSLMLSGTGTAATALSVKYKAETPSLNAFFMYVILASTFGVYAATRKEFKTIVRKHWWKYLIVAILDVEANYLLTKAYTYTTLTSVQLCDSFTIPTTMVISFIFLRIRYKVIHYIGVILCIGGAVCLIFTDGNDKSNNARNEILGDVIALTAAVLYGISNVGQEYLVKKYSAQMYLGIVGIVGFVITGLQTAIIERNDIASIDFKWQVGMLYFAFAICQYFYYTMMPVVMKLSSATVMNLSLLTSDLYTLLIGLLIFDYQFSNMYFVAFAGILTGLITYNVRPPPAAPPKRKKNTSMRIENGVDKPKNWTESSFKAQNGNTLFFYKNENGINNHNHIGNGNLNSTSSLVNNRTGPNRDYSGL</sequence>
<keyword evidence="6 9" id="KW-0472">Membrane</keyword>
<feature type="transmembrane region" description="Helical" evidence="9">
    <location>
        <begin position="305"/>
        <end position="325"/>
    </location>
</feature>
<evidence type="ECO:0000313" key="10">
    <source>
        <dbReference type="EnsemblMetazoa" id="CLYHEMP000825.1"/>
    </source>
</evidence>
<evidence type="ECO:0000256" key="7">
    <source>
        <dbReference type="ARBA" id="ARBA00037727"/>
    </source>
</evidence>
<dbReference type="EnsemblMetazoa" id="CLYHEMT000825.1">
    <property type="protein sequence ID" value="CLYHEMP000825.1"/>
    <property type="gene ID" value="CLYHEMG000825"/>
</dbReference>
<evidence type="ECO:0000256" key="6">
    <source>
        <dbReference type="ARBA" id="ARBA00023136"/>
    </source>
</evidence>
<evidence type="ECO:0000256" key="4">
    <source>
        <dbReference type="ARBA" id="ARBA00022692"/>
    </source>
</evidence>
<accession>A0A7M5UQ48</accession>
<feature type="compositionally biased region" description="Polar residues" evidence="8">
    <location>
        <begin position="412"/>
        <end position="422"/>
    </location>
</feature>
<dbReference type="PANTHER" id="PTHR14233">
    <property type="entry name" value="DUF914-RELATED"/>
    <property type="match status" value="1"/>
</dbReference>
<dbReference type="InterPro" id="IPR037185">
    <property type="entry name" value="EmrE-like"/>
</dbReference>
<feature type="region of interest" description="Disordered" evidence="8">
    <location>
        <begin position="352"/>
        <end position="379"/>
    </location>
</feature>
<dbReference type="Proteomes" id="UP000594262">
    <property type="component" value="Unplaced"/>
</dbReference>
<evidence type="ECO:0000313" key="11">
    <source>
        <dbReference type="Proteomes" id="UP000594262"/>
    </source>
</evidence>
<dbReference type="PANTHER" id="PTHR14233:SF4">
    <property type="entry name" value="SOLUTE CARRIER FAMILY 35 MEMBER F2"/>
    <property type="match status" value="1"/>
</dbReference>
<comment type="function">
    <text evidence="7">Putative solute transporter.</text>
</comment>
<dbReference type="SUPFAM" id="SSF103481">
    <property type="entry name" value="Multidrug resistance efflux transporter EmrE"/>
    <property type="match status" value="1"/>
</dbReference>
<name>A0A7M5UQ48_9CNID</name>
<protein>
    <submittedName>
        <fullName evidence="10">Uncharacterized protein</fullName>
    </submittedName>
</protein>
<dbReference type="InterPro" id="IPR052221">
    <property type="entry name" value="SLC35F_Transporter"/>
</dbReference>
<organism evidence="10 11">
    <name type="scientific">Clytia hemisphaerica</name>
    <dbReference type="NCBI Taxonomy" id="252671"/>
    <lineage>
        <taxon>Eukaryota</taxon>
        <taxon>Metazoa</taxon>
        <taxon>Cnidaria</taxon>
        <taxon>Hydrozoa</taxon>
        <taxon>Hydroidolina</taxon>
        <taxon>Leptothecata</taxon>
        <taxon>Obeliida</taxon>
        <taxon>Clytiidae</taxon>
        <taxon>Clytia</taxon>
    </lineage>
</organism>
<evidence type="ECO:0000256" key="1">
    <source>
        <dbReference type="ARBA" id="ARBA00004141"/>
    </source>
</evidence>
<dbReference type="AlphaFoldDB" id="A0A7M5UQ48"/>
<proteinExistence type="inferred from homology"/>
<comment type="subcellular location">
    <subcellularLocation>
        <location evidence="1">Membrane</location>
        <topology evidence="1">Multi-pass membrane protein</topology>
    </subcellularLocation>
</comment>
<feature type="transmembrane region" description="Helical" evidence="9">
    <location>
        <begin position="331"/>
        <end position="349"/>
    </location>
</feature>
<evidence type="ECO:0000256" key="9">
    <source>
        <dbReference type="SAM" id="Phobius"/>
    </source>
</evidence>
<evidence type="ECO:0000256" key="8">
    <source>
        <dbReference type="SAM" id="MobiDB-lite"/>
    </source>
</evidence>
<dbReference type="OrthoDB" id="429955at2759"/>
<evidence type="ECO:0000256" key="2">
    <source>
        <dbReference type="ARBA" id="ARBA00007863"/>
    </source>
</evidence>
<dbReference type="InterPro" id="IPR009262">
    <property type="entry name" value="SLC35_F1/F2/F6"/>
</dbReference>
<feature type="transmembrane region" description="Helical" evidence="9">
    <location>
        <begin position="211"/>
        <end position="230"/>
    </location>
</feature>
<keyword evidence="5 9" id="KW-1133">Transmembrane helix</keyword>
<keyword evidence="4 9" id="KW-0812">Transmembrane</keyword>
<dbReference type="Pfam" id="PF06027">
    <property type="entry name" value="SLC35F"/>
    <property type="match status" value="1"/>
</dbReference>
<feature type="transmembrane region" description="Helical" evidence="9">
    <location>
        <begin position="242"/>
        <end position="262"/>
    </location>
</feature>
<feature type="region of interest" description="Disordered" evidence="8">
    <location>
        <begin position="404"/>
        <end position="430"/>
    </location>
</feature>
<evidence type="ECO:0000256" key="5">
    <source>
        <dbReference type="ARBA" id="ARBA00022989"/>
    </source>
</evidence>
<dbReference type="GO" id="GO:0022857">
    <property type="term" value="F:transmembrane transporter activity"/>
    <property type="evidence" value="ECO:0007669"/>
    <property type="project" value="InterPro"/>
</dbReference>
<reference evidence="10" key="1">
    <citation type="submission" date="2021-01" db="UniProtKB">
        <authorList>
            <consortium name="EnsemblMetazoa"/>
        </authorList>
    </citation>
    <scope>IDENTIFICATION</scope>
</reference>
<feature type="transmembrane region" description="Helical" evidence="9">
    <location>
        <begin position="179"/>
        <end position="199"/>
    </location>
</feature>
<evidence type="ECO:0000256" key="3">
    <source>
        <dbReference type="ARBA" id="ARBA00022448"/>
    </source>
</evidence>